<keyword evidence="1" id="KW-1133">Transmembrane helix</keyword>
<keyword evidence="3" id="KW-1185">Reference proteome</keyword>
<gene>
    <name evidence="2" type="ORF">EM808_16360</name>
</gene>
<comment type="caution">
    <text evidence="2">The sequence shown here is derived from an EMBL/GenBank/DDBJ whole genome shotgun (WGS) entry which is preliminary data.</text>
</comment>
<evidence type="ECO:0000313" key="3">
    <source>
        <dbReference type="Proteomes" id="UP000288024"/>
    </source>
</evidence>
<feature type="transmembrane region" description="Helical" evidence="1">
    <location>
        <begin position="54"/>
        <end position="75"/>
    </location>
</feature>
<proteinExistence type="predicted"/>
<name>A0A437K911_9BACI</name>
<evidence type="ECO:0000313" key="2">
    <source>
        <dbReference type="EMBL" id="RVT60814.1"/>
    </source>
</evidence>
<accession>A0A437K911</accession>
<keyword evidence="1" id="KW-0812">Transmembrane</keyword>
<dbReference type="AlphaFoldDB" id="A0A437K911"/>
<evidence type="ECO:0000256" key="1">
    <source>
        <dbReference type="SAM" id="Phobius"/>
    </source>
</evidence>
<reference evidence="2 3" key="1">
    <citation type="submission" date="2019-01" db="EMBL/GenBank/DDBJ databases">
        <title>Bacillus sp. M5HDSG1-1, whole genome shotgun sequence.</title>
        <authorList>
            <person name="Tuo L."/>
        </authorList>
    </citation>
    <scope>NUCLEOTIDE SEQUENCE [LARGE SCALE GENOMIC DNA]</scope>
    <source>
        <strain evidence="2 3">M5HDSG1-1</strain>
    </source>
</reference>
<sequence>MALRLIGSSLTFIIMLLITVILLPDYLHINENLSKILFTIPIMVWLAISKEKWWFKLGSLFLGAILFILFIVLFIP</sequence>
<protein>
    <submittedName>
        <fullName evidence="2">Uncharacterized protein</fullName>
    </submittedName>
</protein>
<organism evidence="2 3">
    <name type="scientific">Niallia taxi</name>
    <dbReference type="NCBI Taxonomy" id="2499688"/>
    <lineage>
        <taxon>Bacteria</taxon>
        <taxon>Bacillati</taxon>
        <taxon>Bacillota</taxon>
        <taxon>Bacilli</taxon>
        <taxon>Bacillales</taxon>
        <taxon>Bacillaceae</taxon>
        <taxon>Niallia</taxon>
    </lineage>
</organism>
<dbReference type="Proteomes" id="UP000288024">
    <property type="component" value="Unassembled WGS sequence"/>
</dbReference>
<dbReference type="EMBL" id="RZTZ01000006">
    <property type="protein sequence ID" value="RVT60814.1"/>
    <property type="molecule type" value="Genomic_DNA"/>
</dbReference>
<dbReference type="RefSeq" id="WP_127739286.1">
    <property type="nucleotide sequence ID" value="NZ_CP196003.1"/>
</dbReference>
<keyword evidence="1" id="KW-0472">Membrane</keyword>
<feature type="transmembrane region" description="Helical" evidence="1">
    <location>
        <begin position="6"/>
        <end position="23"/>
    </location>
</feature>